<organism evidence="2 3">
    <name type="scientific">Streptomyces sodiiphilus</name>
    <dbReference type="NCBI Taxonomy" id="226217"/>
    <lineage>
        <taxon>Bacteria</taxon>
        <taxon>Bacillati</taxon>
        <taxon>Actinomycetota</taxon>
        <taxon>Actinomycetes</taxon>
        <taxon>Kitasatosporales</taxon>
        <taxon>Streptomycetaceae</taxon>
        <taxon>Streptomyces</taxon>
    </lineage>
</organism>
<dbReference type="InterPro" id="IPR010982">
    <property type="entry name" value="Lambda_DNA-bd_dom_sf"/>
</dbReference>
<dbReference type="SMART" id="SM00530">
    <property type="entry name" value="HTH_XRE"/>
    <property type="match status" value="1"/>
</dbReference>
<reference evidence="3" key="1">
    <citation type="journal article" date="2019" name="Int. J. Syst. Evol. Microbiol.">
        <title>The Global Catalogue of Microorganisms (GCM) 10K type strain sequencing project: providing services to taxonomists for standard genome sequencing and annotation.</title>
        <authorList>
            <consortium name="The Broad Institute Genomics Platform"/>
            <consortium name="The Broad Institute Genome Sequencing Center for Infectious Disease"/>
            <person name="Wu L."/>
            <person name="Ma J."/>
        </authorList>
    </citation>
    <scope>NUCLEOTIDE SEQUENCE [LARGE SCALE GENOMIC DNA]</scope>
    <source>
        <strain evidence="3">JCM 13581</strain>
    </source>
</reference>
<dbReference type="PROSITE" id="PS50943">
    <property type="entry name" value="HTH_CROC1"/>
    <property type="match status" value="1"/>
</dbReference>
<comment type="caution">
    <text evidence="2">The sequence shown here is derived from an EMBL/GenBank/DDBJ whole genome shotgun (WGS) entry which is preliminary data.</text>
</comment>
<dbReference type="SUPFAM" id="SSF47413">
    <property type="entry name" value="lambda repressor-like DNA-binding domains"/>
    <property type="match status" value="1"/>
</dbReference>
<evidence type="ECO:0000313" key="2">
    <source>
        <dbReference type="EMBL" id="GAA1927090.1"/>
    </source>
</evidence>
<dbReference type="CDD" id="cd00093">
    <property type="entry name" value="HTH_XRE"/>
    <property type="match status" value="1"/>
</dbReference>
<dbReference type="InterPro" id="IPR043917">
    <property type="entry name" value="DUF5753"/>
</dbReference>
<name>A0ABP5AZT4_9ACTN</name>
<sequence length="283" mass="31536">MPPRSVPTERQKRLGSELRRMRNDAGESTEFAARLLGLDRAKISNIESGVRVITPERVRTLASNYGCHDERYVEALVAMAEPRPRDWWETYRGQLPAGLLDITELEWHATSVRAGVFLHVPGLLQTDGYARSVGNAALPPLSEHEVELRVALRLQRQQVLHRPKPLSYTAYIHEAALRIEFGGRKVMRAQLDRLCEIGELEHVEVRVVPFSSGAFPGAGQALLYAAGVVPQLDTVQLDSAHGPGFTHAPAQLDKYRSQLDWMEEASLSPGKSRDFMLALTGSR</sequence>
<dbReference type="Pfam" id="PF13560">
    <property type="entry name" value="HTH_31"/>
    <property type="match status" value="1"/>
</dbReference>
<dbReference type="Pfam" id="PF19054">
    <property type="entry name" value="DUF5753"/>
    <property type="match status" value="1"/>
</dbReference>
<dbReference type="EMBL" id="BAAAMJ010000046">
    <property type="protein sequence ID" value="GAA1927090.1"/>
    <property type="molecule type" value="Genomic_DNA"/>
</dbReference>
<dbReference type="Proteomes" id="UP001501303">
    <property type="component" value="Unassembled WGS sequence"/>
</dbReference>
<proteinExistence type="predicted"/>
<evidence type="ECO:0000313" key="3">
    <source>
        <dbReference type="Proteomes" id="UP001501303"/>
    </source>
</evidence>
<protein>
    <submittedName>
        <fullName evidence="2">Helix-turn-helix transcriptional regulator</fullName>
    </submittedName>
</protein>
<feature type="domain" description="HTH cro/C1-type" evidence="1">
    <location>
        <begin position="18"/>
        <end position="71"/>
    </location>
</feature>
<keyword evidence="3" id="KW-1185">Reference proteome</keyword>
<dbReference type="InterPro" id="IPR001387">
    <property type="entry name" value="Cro/C1-type_HTH"/>
</dbReference>
<dbReference type="Gene3D" id="1.10.260.40">
    <property type="entry name" value="lambda repressor-like DNA-binding domains"/>
    <property type="match status" value="1"/>
</dbReference>
<evidence type="ECO:0000259" key="1">
    <source>
        <dbReference type="PROSITE" id="PS50943"/>
    </source>
</evidence>
<dbReference type="RefSeq" id="WP_344264180.1">
    <property type="nucleotide sequence ID" value="NZ_BAAAMJ010000046.1"/>
</dbReference>
<gene>
    <name evidence="2" type="ORF">GCM10009716_38940</name>
</gene>
<accession>A0ABP5AZT4</accession>